<accession>A0A139WZ95</accession>
<proteinExistence type="predicted"/>
<feature type="repeat" description="TPR" evidence="1">
    <location>
        <begin position="180"/>
        <end position="213"/>
    </location>
</feature>
<dbReference type="EMBL" id="ANNX02000045">
    <property type="protein sequence ID" value="KYC37713.1"/>
    <property type="molecule type" value="Genomic_DNA"/>
</dbReference>
<feature type="domain" description="CHAT" evidence="3">
    <location>
        <begin position="614"/>
        <end position="897"/>
    </location>
</feature>
<comment type="caution">
    <text evidence="4">The sequence shown here is derived from an EMBL/GenBank/DDBJ whole genome shotgun (WGS) entry which is preliminary data.</text>
</comment>
<dbReference type="PANTHER" id="PTHR10098">
    <property type="entry name" value="RAPSYN-RELATED"/>
    <property type="match status" value="1"/>
</dbReference>
<dbReference type="SMART" id="SM00028">
    <property type="entry name" value="TPR"/>
    <property type="match status" value="6"/>
</dbReference>
<keyword evidence="2" id="KW-0812">Transmembrane</keyword>
<keyword evidence="2" id="KW-0472">Membrane</keyword>
<dbReference type="InterPro" id="IPR011990">
    <property type="entry name" value="TPR-like_helical_dom_sf"/>
</dbReference>
<dbReference type="InterPro" id="IPR019734">
    <property type="entry name" value="TPR_rpt"/>
</dbReference>
<dbReference type="STRING" id="128403.WA1_04125"/>
<dbReference type="PROSITE" id="PS50005">
    <property type="entry name" value="TPR"/>
    <property type="match status" value="1"/>
</dbReference>
<dbReference type="Pfam" id="PF13176">
    <property type="entry name" value="TPR_7"/>
    <property type="match status" value="1"/>
</dbReference>
<keyword evidence="2" id="KW-1133">Transmembrane helix</keyword>
<dbReference type="Pfam" id="PF12770">
    <property type="entry name" value="CHAT"/>
    <property type="match status" value="1"/>
</dbReference>
<evidence type="ECO:0000259" key="3">
    <source>
        <dbReference type="Pfam" id="PF12770"/>
    </source>
</evidence>
<keyword evidence="5" id="KW-1185">Reference proteome</keyword>
<organism evidence="4 5">
    <name type="scientific">Scytonema hofmannii PCC 7110</name>
    <dbReference type="NCBI Taxonomy" id="128403"/>
    <lineage>
        <taxon>Bacteria</taxon>
        <taxon>Bacillati</taxon>
        <taxon>Cyanobacteriota</taxon>
        <taxon>Cyanophyceae</taxon>
        <taxon>Nostocales</taxon>
        <taxon>Scytonemataceae</taxon>
        <taxon>Scytonema</taxon>
    </lineage>
</organism>
<evidence type="ECO:0000256" key="1">
    <source>
        <dbReference type="PROSITE-ProRule" id="PRU00339"/>
    </source>
</evidence>
<evidence type="ECO:0000256" key="2">
    <source>
        <dbReference type="SAM" id="Phobius"/>
    </source>
</evidence>
<name>A0A139WZ95_9CYAN</name>
<evidence type="ECO:0000313" key="5">
    <source>
        <dbReference type="Proteomes" id="UP000076925"/>
    </source>
</evidence>
<gene>
    <name evidence="4" type="ORF">WA1_04125</name>
</gene>
<keyword evidence="1" id="KW-0802">TPR repeat</keyword>
<dbReference type="AlphaFoldDB" id="A0A139WZ95"/>
<feature type="transmembrane region" description="Helical" evidence="2">
    <location>
        <begin position="12"/>
        <end position="30"/>
    </location>
</feature>
<dbReference type="Gene3D" id="1.25.40.10">
    <property type="entry name" value="Tetratricopeptide repeat domain"/>
    <property type="match status" value="3"/>
</dbReference>
<dbReference type="PANTHER" id="PTHR10098:SF112">
    <property type="entry name" value="SLR0380 PROTEIN"/>
    <property type="match status" value="1"/>
</dbReference>
<protein>
    <recommendedName>
        <fullName evidence="3">CHAT domain-containing protein</fullName>
    </recommendedName>
</protein>
<dbReference type="Proteomes" id="UP000076925">
    <property type="component" value="Unassembled WGS sequence"/>
</dbReference>
<dbReference type="OrthoDB" id="446317at2"/>
<dbReference type="SUPFAM" id="SSF48452">
    <property type="entry name" value="TPR-like"/>
    <property type="match status" value="3"/>
</dbReference>
<dbReference type="RefSeq" id="WP_017743330.1">
    <property type="nucleotide sequence ID" value="NZ_KQ976354.1"/>
</dbReference>
<sequence length="899" mass="101604">MQLNIRPLSKIRRFLGIIFLCSLTFCLWLGNVNFTNKTTVTGQKVNAQATNQLVEQGVERYQAGDLTGAIALWEKALKEKIKNPSDEVVVRENLARTYYQTGKMQESLNNWERAIAHYLQVGNMKMWGRLKAEQAQVYNHIGQSEKALNLVCNPDIKAKNCAGDSALQIARSSKDVEGEITALGILGDTYRLRGNYDEAVKVLKQSLSLAEKQRKSNYFASINHSLGNAHNSLALLNYSRADLASEGADTEQAETRFRQRAKAEDDAAIISLQKSRELAKNQEDFQREVQILQTLIPIYYRSGNINQARDNLKQAMSLLEKLPENQTRVYAAINLARFIQSETKEGKLGGKYECVNSKNSPQAETLLKQAVKIAQKNGDFRAESFAQGQLGHIYECRVKYSQALEFTRKARLTAEQDLNAADSLYLWEWQTGRIFKRQGNLELAIAAYEQSLNTLDTIRQDILTANRDVQFDFRDTIEPIYRDLVEMRLSLETPLPISRKSSLENKNNQKNNNFSSALNTIDGLRLAELQNYFGNDCNINDFIQKQAKIPEIQDDKTAVISTVIFENKTAIILSLPGQNNKYQWYKISKENLNEEINNFRRSLQRVRDNYDLKISQDIYNWMIAPFHNELNPAKINKLVFIHDGILRSVPMSALHDGQQFLIEKYAIATTPSLKLTDSKPLNRGNLRVLALGLSEQPKLNEFSFAELDGVKREIDGVIEKIPGTKLVDRELTRENLQQQLGQQVFSILHVATHGKFGTEPKNTFIVMGDKDEKGNNQILQFNELDQLIRQISRNREPLEILTLTACETAIGNNRSALGLAGIAIQAGAKSAIASLWALNDEVAVIFANDFYEKLNSHPTMGRAEALQAVQKTFLQAGTPASRYNHPGFWSSLVVIGNWM</sequence>
<dbReference type="InterPro" id="IPR024983">
    <property type="entry name" value="CHAT_dom"/>
</dbReference>
<evidence type="ECO:0000313" key="4">
    <source>
        <dbReference type="EMBL" id="KYC37713.1"/>
    </source>
</evidence>
<reference evidence="4 5" key="1">
    <citation type="journal article" date="2013" name="Genome Biol. Evol.">
        <title>Genomes of Stigonematalean cyanobacteria (subsection V) and the evolution of oxygenic photosynthesis from prokaryotes to plastids.</title>
        <authorList>
            <person name="Dagan T."/>
            <person name="Roettger M."/>
            <person name="Stucken K."/>
            <person name="Landan G."/>
            <person name="Koch R."/>
            <person name="Major P."/>
            <person name="Gould S.B."/>
            <person name="Goremykin V.V."/>
            <person name="Rippka R."/>
            <person name="Tandeau de Marsac N."/>
            <person name="Gugger M."/>
            <person name="Lockhart P.J."/>
            <person name="Allen J.F."/>
            <person name="Brune I."/>
            <person name="Maus I."/>
            <person name="Puhler A."/>
            <person name="Martin W.F."/>
        </authorList>
    </citation>
    <scope>NUCLEOTIDE SEQUENCE [LARGE SCALE GENOMIC DNA]</scope>
    <source>
        <strain evidence="4 5">PCC 7110</strain>
    </source>
</reference>